<keyword evidence="3 15" id="KW-0004">4Fe-4S</keyword>
<keyword evidence="2 15" id="KW-0813">Transport</keyword>
<comment type="cofactor">
    <cofactor evidence="15">
        <name>Mo-bis(molybdopterin guanine dinucleotide)</name>
        <dbReference type="ChEBI" id="CHEBI:60539"/>
    </cofactor>
    <text evidence="15">Binds 1 molybdenum-bis(molybdopterin guanine dinucleotide) (Mo-bis-MGD) cofactor per subunit.</text>
</comment>
<feature type="binding site" evidence="15">
    <location>
        <position position="86"/>
    </location>
    <ligand>
        <name>Mo-bis(molybdopterin guanine dinucleotide)</name>
        <dbReference type="ChEBI" id="CHEBI:60539"/>
    </ligand>
</feature>
<evidence type="ECO:0000259" key="17">
    <source>
        <dbReference type="PROSITE" id="PS51669"/>
    </source>
</evidence>
<evidence type="ECO:0000256" key="6">
    <source>
        <dbReference type="ARBA" id="ARBA00022729"/>
    </source>
</evidence>
<dbReference type="HAMAP" id="MF_01630">
    <property type="entry name" value="Nitrate_reduct_NapA"/>
    <property type="match status" value="1"/>
</dbReference>
<keyword evidence="7 15" id="KW-0574">Periplasm</keyword>
<gene>
    <name evidence="15 18" type="primary">napA</name>
    <name evidence="18" type="ORF">GSH16_14530</name>
</gene>
<feature type="binding site" evidence="15">
    <location>
        <position position="823"/>
    </location>
    <ligand>
        <name>Mo-bis(molybdopterin guanine dinucleotide)</name>
        <dbReference type="ChEBI" id="CHEBI:60539"/>
    </ligand>
</feature>
<dbReference type="Gene3D" id="3.40.50.740">
    <property type="match status" value="1"/>
</dbReference>
<dbReference type="Gene3D" id="3.30.200.210">
    <property type="match status" value="1"/>
</dbReference>
<dbReference type="RefSeq" id="WP_160856330.1">
    <property type="nucleotide sequence ID" value="NZ_WUWG01000007.1"/>
</dbReference>
<dbReference type="InterPro" id="IPR006311">
    <property type="entry name" value="TAT_signal"/>
</dbReference>
<accession>A0A6B0TZH2</accession>
<evidence type="ECO:0000256" key="11">
    <source>
        <dbReference type="ARBA" id="ARBA00023014"/>
    </source>
</evidence>
<dbReference type="GO" id="GO:0051539">
    <property type="term" value="F:4 iron, 4 sulfur cluster binding"/>
    <property type="evidence" value="ECO:0007669"/>
    <property type="project" value="UniProtKB-KW"/>
</dbReference>
<dbReference type="AlphaFoldDB" id="A0A6B0TZH2"/>
<feature type="binding site" evidence="15">
    <location>
        <position position="486"/>
    </location>
    <ligand>
        <name>Mo-bis(molybdopterin guanine dinucleotide)</name>
        <dbReference type="ChEBI" id="CHEBI:60539"/>
    </ligand>
</feature>
<comment type="caution">
    <text evidence="15">Lacks conserved residue(s) required for the propagation of feature annotation.</text>
</comment>
<evidence type="ECO:0000256" key="14">
    <source>
        <dbReference type="ARBA" id="ARBA00055000"/>
    </source>
</evidence>
<dbReference type="CDD" id="cd02754">
    <property type="entry name" value="MopB_Nitrate-R-NapA-like"/>
    <property type="match status" value="1"/>
</dbReference>
<feature type="chain" id="PRO_5025365226" description="Periplasmic nitrate reductase" evidence="16">
    <location>
        <begin position="31"/>
        <end position="832"/>
    </location>
</feature>
<keyword evidence="9 15" id="KW-0560">Oxidoreductase</keyword>
<dbReference type="SUPFAM" id="SSF53706">
    <property type="entry name" value="Formate dehydrogenase/DMSO reductase, domains 1-3"/>
    <property type="match status" value="1"/>
</dbReference>
<feature type="binding site" evidence="15">
    <location>
        <position position="535"/>
    </location>
    <ligand>
        <name>Mo-bis(molybdopterin guanine dinucleotide)</name>
        <dbReference type="ChEBI" id="CHEBI:60539"/>
    </ligand>
</feature>
<evidence type="ECO:0000256" key="9">
    <source>
        <dbReference type="ARBA" id="ARBA00023002"/>
    </source>
</evidence>
<name>A0A6B0TZH2_9RHOB</name>
<dbReference type="PANTHER" id="PTHR43105:SF11">
    <property type="entry name" value="PERIPLASMIC NITRATE REDUCTASE"/>
    <property type="match status" value="1"/>
</dbReference>
<organism evidence="18 19">
    <name type="scientific">Oceanomicrobium pacificus</name>
    <dbReference type="NCBI Taxonomy" id="2692916"/>
    <lineage>
        <taxon>Bacteria</taxon>
        <taxon>Pseudomonadati</taxon>
        <taxon>Pseudomonadota</taxon>
        <taxon>Alphaproteobacteria</taxon>
        <taxon>Rhodobacterales</taxon>
        <taxon>Paracoccaceae</taxon>
        <taxon>Oceanomicrobium</taxon>
    </lineage>
</organism>
<evidence type="ECO:0000313" key="19">
    <source>
        <dbReference type="Proteomes" id="UP000436016"/>
    </source>
</evidence>
<feature type="binding site" evidence="15">
    <location>
        <position position="178"/>
    </location>
    <ligand>
        <name>Mo-bis(molybdopterin guanine dinucleotide)</name>
        <dbReference type="ChEBI" id="CHEBI:60539"/>
    </ligand>
</feature>
<feature type="binding site" evidence="15">
    <location>
        <position position="153"/>
    </location>
    <ligand>
        <name>Mo-bis(molybdopterin guanine dinucleotide)</name>
        <dbReference type="ChEBI" id="CHEBI:60539"/>
    </ligand>
</feature>
<dbReference type="Pfam" id="PF04879">
    <property type="entry name" value="Molybdop_Fe4S4"/>
    <property type="match status" value="1"/>
</dbReference>
<evidence type="ECO:0000256" key="13">
    <source>
        <dbReference type="ARBA" id="ARBA00052176"/>
    </source>
</evidence>
<dbReference type="GO" id="GO:0005506">
    <property type="term" value="F:iron ion binding"/>
    <property type="evidence" value="ECO:0007669"/>
    <property type="project" value="UniProtKB-UniRule"/>
</dbReference>
<proteinExistence type="inferred from homology"/>
<feature type="binding site" evidence="15">
    <location>
        <begin position="512"/>
        <end position="513"/>
    </location>
    <ligand>
        <name>Mo-bis(molybdopterin guanine dinucleotide)</name>
        <dbReference type="ChEBI" id="CHEBI:60539"/>
    </ligand>
</feature>
<dbReference type="GO" id="GO:0043546">
    <property type="term" value="F:molybdopterin cofactor binding"/>
    <property type="evidence" value="ECO:0007669"/>
    <property type="project" value="InterPro"/>
</dbReference>
<dbReference type="GO" id="GO:0006777">
    <property type="term" value="P:Mo-molybdopterin cofactor biosynthetic process"/>
    <property type="evidence" value="ECO:0007669"/>
    <property type="project" value="UniProtKB-UniRule"/>
</dbReference>
<evidence type="ECO:0000256" key="4">
    <source>
        <dbReference type="ARBA" id="ARBA00022505"/>
    </source>
</evidence>
<dbReference type="InterPro" id="IPR050123">
    <property type="entry name" value="Prok_molybdopt-oxidoreductase"/>
</dbReference>
<evidence type="ECO:0000256" key="10">
    <source>
        <dbReference type="ARBA" id="ARBA00023004"/>
    </source>
</evidence>
<comment type="subcellular location">
    <subcellularLocation>
        <location evidence="15">Periplasm</location>
    </subcellularLocation>
</comment>
<dbReference type="EMBL" id="WUWG01000007">
    <property type="protein sequence ID" value="MXU66662.1"/>
    <property type="molecule type" value="Genomic_DNA"/>
</dbReference>
<dbReference type="GO" id="GO:0042128">
    <property type="term" value="P:nitrate assimilation"/>
    <property type="evidence" value="ECO:0007669"/>
    <property type="project" value="UniProtKB-UniRule"/>
</dbReference>
<comment type="PTM">
    <text evidence="15">Predicted to be exported by the Tat system. The position of the signal peptide cleavage has not been experimentally proven.</text>
</comment>
<dbReference type="GO" id="GO:0042597">
    <property type="term" value="C:periplasmic space"/>
    <property type="evidence" value="ECO:0007669"/>
    <property type="project" value="UniProtKB-SubCell"/>
</dbReference>
<feature type="binding site" evidence="15">
    <location>
        <position position="49"/>
    </location>
    <ligand>
        <name>[4Fe-4S] cluster</name>
        <dbReference type="ChEBI" id="CHEBI:49883"/>
    </ligand>
</feature>
<comment type="function">
    <text evidence="14 15">Catalytic subunit of the periplasmic nitrate reductase complex NapAB. Receives electrons from NapB and catalyzes the reduction of nitrate to nitrite.</text>
</comment>
<keyword evidence="4 15" id="KW-0500">Molybdenum</keyword>
<dbReference type="GO" id="GO:0009325">
    <property type="term" value="C:nitrate reductase complex"/>
    <property type="evidence" value="ECO:0007669"/>
    <property type="project" value="TreeGrafter"/>
</dbReference>
<dbReference type="NCBIfam" id="NF010055">
    <property type="entry name" value="PRK13532.1"/>
    <property type="match status" value="1"/>
</dbReference>
<dbReference type="FunFam" id="2.40.40.20:FF:000005">
    <property type="entry name" value="Periplasmic nitrate reductase"/>
    <property type="match status" value="1"/>
</dbReference>
<feature type="binding site" evidence="15">
    <location>
        <position position="84"/>
    </location>
    <ligand>
        <name>[4Fe-4S] cluster</name>
        <dbReference type="ChEBI" id="CHEBI:49883"/>
    </ligand>
</feature>
<feature type="binding site" evidence="15">
    <location>
        <position position="798"/>
    </location>
    <ligand>
        <name>substrate</name>
    </ligand>
</feature>
<reference evidence="18 19" key="1">
    <citation type="submission" date="2019-12" db="EMBL/GenBank/DDBJ databases">
        <title>Strain KN286 was isolated from seawater, which was collected from Caroline Seamount in the tropical western Pacific.</title>
        <authorList>
            <person name="Wang Q."/>
        </authorList>
    </citation>
    <scope>NUCLEOTIDE SEQUENCE [LARGE SCALE GENOMIC DNA]</scope>
    <source>
        <strain evidence="18 19">KN286</strain>
    </source>
</reference>
<evidence type="ECO:0000256" key="5">
    <source>
        <dbReference type="ARBA" id="ARBA00022723"/>
    </source>
</evidence>
<feature type="binding site" evidence="15">
    <location>
        <position position="182"/>
    </location>
    <ligand>
        <name>Mo-bis(molybdopterin guanine dinucleotide)</name>
        <dbReference type="ChEBI" id="CHEBI:60539"/>
    </ligand>
</feature>
<comment type="cofactor">
    <cofactor evidence="15">
        <name>[4Fe-4S] cluster</name>
        <dbReference type="ChEBI" id="CHEBI:49883"/>
    </cofactor>
    <text evidence="15">Binds 1 [4Fe-4S] cluster.</text>
</comment>
<keyword evidence="5 15" id="KW-0479">Metal-binding</keyword>
<feature type="binding site" evidence="15">
    <location>
        <begin position="246"/>
        <end position="250"/>
    </location>
    <ligand>
        <name>Mo-bis(molybdopterin guanine dinucleotide)</name>
        <dbReference type="ChEBI" id="CHEBI:60539"/>
    </ligand>
</feature>
<dbReference type="PROSITE" id="PS51318">
    <property type="entry name" value="TAT"/>
    <property type="match status" value="1"/>
</dbReference>
<dbReference type="InterPro" id="IPR009010">
    <property type="entry name" value="Asp_de-COase-like_dom_sf"/>
</dbReference>
<feature type="binding site" evidence="15">
    <location>
        <position position="562"/>
    </location>
    <ligand>
        <name>Mo-bis(molybdopterin guanine dinucleotide)</name>
        <dbReference type="ChEBI" id="CHEBI:60539"/>
    </ligand>
</feature>
<dbReference type="CDD" id="cd02791">
    <property type="entry name" value="MopB_CT_Nitrate-R-NapA-like"/>
    <property type="match status" value="1"/>
</dbReference>
<evidence type="ECO:0000256" key="8">
    <source>
        <dbReference type="ARBA" id="ARBA00022982"/>
    </source>
</evidence>
<evidence type="ECO:0000256" key="7">
    <source>
        <dbReference type="ARBA" id="ARBA00022764"/>
    </source>
</evidence>
<feature type="binding site" evidence="15">
    <location>
        <position position="52"/>
    </location>
    <ligand>
        <name>[4Fe-4S] cluster</name>
        <dbReference type="ChEBI" id="CHEBI:49883"/>
    </ligand>
</feature>
<comment type="caution">
    <text evidence="18">The sequence shown here is derived from an EMBL/GenBank/DDBJ whole genome shotgun (WGS) entry which is preliminary data.</text>
</comment>
<dbReference type="InterPro" id="IPR041957">
    <property type="entry name" value="CT_Nitrate-R-NapA-like"/>
</dbReference>
<evidence type="ECO:0000256" key="3">
    <source>
        <dbReference type="ARBA" id="ARBA00022485"/>
    </source>
</evidence>
<keyword evidence="8 15" id="KW-0249">Electron transport</keyword>
<dbReference type="InterPro" id="IPR006657">
    <property type="entry name" value="MoPterin_dinucl-bd_dom"/>
</dbReference>
<dbReference type="NCBIfam" id="TIGR01706">
    <property type="entry name" value="NAPA"/>
    <property type="match status" value="1"/>
</dbReference>
<keyword evidence="10 15" id="KW-0408">Iron</keyword>
<feature type="domain" description="4Fe-4S Mo/W bis-MGD-type" evidence="17">
    <location>
        <begin position="42"/>
        <end position="98"/>
    </location>
</feature>
<feature type="binding site" evidence="15">
    <location>
        <begin position="722"/>
        <end position="731"/>
    </location>
    <ligand>
        <name>Mo-bis(molybdopterin guanine dinucleotide)</name>
        <dbReference type="ChEBI" id="CHEBI:60539"/>
    </ligand>
</feature>
<sequence length="832" mass="92754">MTKVTRRTVIKAQAVAAAAAAAGLAAPAAAQNLVTDATLTDLKWSKAACRFCGTGCSIMVATKAGRVVATHGDAKAEVNRGLNCIKGYFLSKIMYGQDRLTQPLLRKSGGSFDKEGDFEPVSWDEAFDIMAEKWKATLKEKGPEAIGMFGSGQWTVWEGYAAAKLMKAGFRSNNIDPNARHCMASAVAGFMRTFGIDEPMGCYDDFENADAFVLWGSNMSEMHPILWTRIADRRFSHPHVKVAVLSTFEHRSFDLADIPMVFTPHTDLVILNYIANYLIENDAVNYDFVSKHVNFKRGNTDIGYGLRPENPLEAAAANADKAGGAEPMSFEEFAEFVKPYTLEKAAEMSGVPANRLEELAKLYADPDIKVMSTWTMGVNQHTRGVWVNNMIYNIHLLTGKIATPGNSPFSLTGQPSACGTAREVGTFSHRLPADMVVNNPEHRAHAEEIWKLPEGTIPEKVGAHAVLQNRLLKDGKINCYWVQVNNNMQAAPNMMEEGLPGYRNPDNFIVVSDAYPTVTAQAADLILPTAMWVEKEGAYGNAERRTQFWHQMVDAPGESRSDLWQLVEFSKRFTVEDVWPQELIDKAPEMAGKTLYDILFANGEVDQFGLDETAEDYANAEADAFGFYIQKGLFEEYARFGRGHGHDLAPFDTYHEVRGLRWPVVDGQETRWRFKEGSDPYVTPGSDYEFYGHKDGKAVIFALPYEPPAESPDEEYPFWLSTGRVLEHWHSGSMTQRVPELYKAVPDALCYMHPDDAREAGLRRGSQVRVKSRRGEIITRVETRGRNKPPRGLVFVPWFDASQLINKVTLDATDPISKQTDFKKCAVKIEAV</sequence>
<keyword evidence="11 15" id="KW-0411">Iron-sulfur</keyword>
<evidence type="ECO:0000256" key="12">
    <source>
        <dbReference type="ARBA" id="ARBA00023063"/>
    </source>
</evidence>
<evidence type="ECO:0000256" key="16">
    <source>
        <dbReference type="SAM" id="SignalP"/>
    </source>
</evidence>
<dbReference type="Gene3D" id="3.40.228.10">
    <property type="entry name" value="Dimethylsulfoxide Reductase, domain 2"/>
    <property type="match status" value="1"/>
</dbReference>
<dbReference type="GO" id="GO:0030151">
    <property type="term" value="F:molybdenum ion binding"/>
    <property type="evidence" value="ECO:0007669"/>
    <property type="project" value="InterPro"/>
</dbReference>
<dbReference type="EC" id="1.9.6.1" evidence="15"/>
<dbReference type="PANTHER" id="PTHR43105">
    <property type="entry name" value="RESPIRATORY NITRATE REDUCTASE"/>
    <property type="match status" value="1"/>
</dbReference>
<evidence type="ECO:0000256" key="2">
    <source>
        <dbReference type="ARBA" id="ARBA00022448"/>
    </source>
</evidence>
<evidence type="ECO:0000256" key="15">
    <source>
        <dbReference type="HAMAP-Rule" id="MF_01630"/>
    </source>
</evidence>
<keyword evidence="19" id="KW-1185">Reference proteome</keyword>
<dbReference type="Proteomes" id="UP000436016">
    <property type="component" value="Unassembled WGS sequence"/>
</dbReference>
<evidence type="ECO:0000313" key="18">
    <source>
        <dbReference type="EMBL" id="MXU66662.1"/>
    </source>
</evidence>
<feature type="signal peptide" evidence="16">
    <location>
        <begin position="1"/>
        <end position="30"/>
    </location>
</feature>
<dbReference type="Pfam" id="PF01568">
    <property type="entry name" value="Molydop_binding"/>
    <property type="match status" value="1"/>
</dbReference>
<dbReference type="Gene3D" id="2.40.40.20">
    <property type="match status" value="1"/>
</dbReference>
<dbReference type="SMART" id="SM00926">
    <property type="entry name" value="Molybdop_Fe4S4"/>
    <property type="match status" value="1"/>
</dbReference>
<dbReference type="InterPro" id="IPR006656">
    <property type="entry name" value="Mopterin_OxRdtase"/>
</dbReference>
<evidence type="ECO:0000256" key="1">
    <source>
        <dbReference type="ARBA" id="ARBA00008747"/>
    </source>
</evidence>
<dbReference type="InterPro" id="IPR010051">
    <property type="entry name" value="Periplasm_NO3_reductase_lsu"/>
</dbReference>
<dbReference type="GO" id="GO:0050140">
    <property type="term" value="F:nitrate reductase (cytochrome) activity"/>
    <property type="evidence" value="ECO:0007669"/>
    <property type="project" value="UniProtKB-EC"/>
</dbReference>
<dbReference type="PROSITE" id="PS51669">
    <property type="entry name" value="4FE4S_MOW_BIS_MGD"/>
    <property type="match status" value="1"/>
</dbReference>
<keyword evidence="6 15" id="KW-0732">Signal</keyword>
<dbReference type="GO" id="GO:0045333">
    <property type="term" value="P:cellular respiration"/>
    <property type="evidence" value="ECO:0007669"/>
    <property type="project" value="UniProtKB-ARBA"/>
</dbReference>
<dbReference type="SUPFAM" id="SSF50692">
    <property type="entry name" value="ADC-like"/>
    <property type="match status" value="1"/>
</dbReference>
<dbReference type="InterPro" id="IPR006963">
    <property type="entry name" value="Mopterin_OxRdtase_4Fe-4S_dom"/>
</dbReference>
<dbReference type="GO" id="GO:0009055">
    <property type="term" value="F:electron transfer activity"/>
    <property type="evidence" value="ECO:0007669"/>
    <property type="project" value="UniProtKB-UniRule"/>
</dbReference>
<keyword evidence="12 15" id="KW-0534">Nitrate assimilation</keyword>
<feature type="binding site" evidence="15">
    <location>
        <position position="376"/>
    </location>
    <ligand>
        <name>Mo-bis(molybdopterin guanine dinucleotide)</name>
        <dbReference type="ChEBI" id="CHEBI:60539"/>
    </ligand>
</feature>
<comment type="catalytic activity">
    <reaction evidence="13 15">
        <text>2 Fe(II)-[cytochrome] + nitrate + 2 H(+) = 2 Fe(III)-[cytochrome] + nitrite + H2O</text>
        <dbReference type="Rhea" id="RHEA:12909"/>
        <dbReference type="Rhea" id="RHEA-COMP:11777"/>
        <dbReference type="Rhea" id="RHEA-COMP:11778"/>
        <dbReference type="ChEBI" id="CHEBI:15377"/>
        <dbReference type="ChEBI" id="CHEBI:15378"/>
        <dbReference type="ChEBI" id="CHEBI:16301"/>
        <dbReference type="ChEBI" id="CHEBI:17632"/>
        <dbReference type="ChEBI" id="CHEBI:29033"/>
        <dbReference type="ChEBI" id="CHEBI:29034"/>
        <dbReference type="EC" id="1.9.6.1"/>
    </reaction>
</comment>
<protein>
    <recommendedName>
        <fullName evidence="15">Periplasmic nitrate reductase</fullName>
        <ecNumber evidence="15">1.9.6.1</ecNumber>
    </recommendedName>
</protein>
<feature type="binding site" evidence="15">
    <location>
        <position position="806"/>
    </location>
    <ligand>
        <name>Mo-bis(molybdopterin guanine dinucleotide)</name>
        <dbReference type="ChEBI" id="CHEBI:60539"/>
    </ligand>
</feature>
<dbReference type="GO" id="GO:0016020">
    <property type="term" value="C:membrane"/>
    <property type="evidence" value="ECO:0007669"/>
    <property type="project" value="TreeGrafter"/>
</dbReference>
<dbReference type="Pfam" id="PF00384">
    <property type="entry name" value="Molybdopterin"/>
    <property type="match status" value="1"/>
</dbReference>
<feature type="binding site" evidence="15">
    <location>
        <position position="380"/>
    </location>
    <ligand>
        <name>Mo-bis(molybdopterin guanine dinucleotide)</name>
        <dbReference type="ChEBI" id="CHEBI:60539"/>
    </ligand>
</feature>
<comment type="similarity">
    <text evidence="1 15">Belongs to the prokaryotic molybdopterin-containing oxidoreductase family. NasA/NapA/NarB subfamily.</text>
</comment>
<feature type="binding site" evidence="15">
    <location>
        <position position="56"/>
    </location>
    <ligand>
        <name>[4Fe-4S] cluster</name>
        <dbReference type="ChEBI" id="CHEBI:49883"/>
    </ligand>
</feature>
<comment type="subunit">
    <text evidence="15">Component of the periplasmic nitrate reductase NapAB complex composed of NapA and NapB.</text>
</comment>